<name>A0ABS8T4Y1_DATST</name>
<evidence type="ECO:0000313" key="2">
    <source>
        <dbReference type="Proteomes" id="UP000823775"/>
    </source>
</evidence>
<organism evidence="1 2">
    <name type="scientific">Datura stramonium</name>
    <name type="common">Jimsonweed</name>
    <name type="synonym">Common thornapple</name>
    <dbReference type="NCBI Taxonomy" id="4076"/>
    <lineage>
        <taxon>Eukaryota</taxon>
        <taxon>Viridiplantae</taxon>
        <taxon>Streptophyta</taxon>
        <taxon>Embryophyta</taxon>
        <taxon>Tracheophyta</taxon>
        <taxon>Spermatophyta</taxon>
        <taxon>Magnoliopsida</taxon>
        <taxon>eudicotyledons</taxon>
        <taxon>Gunneridae</taxon>
        <taxon>Pentapetalae</taxon>
        <taxon>asterids</taxon>
        <taxon>lamiids</taxon>
        <taxon>Solanales</taxon>
        <taxon>Solanaceae</taxon>
        <taxon>Solanoideae</taxon>
        <taxon>Datureae</taxon>
        <taxon>Datura</taxon>
    </lineage>
</organism>
<accession>A0ABS8T4Y1</accession>
<protein>
    <submittedName>
        <fullName evidence="1">Uncharacterized protein</fullName>
    </submittedName>
</protein>
<sequence length="50" mass="5855">LLVEMNEEEEDRKIRKWSINSCILRMGIRICVEDGCNDDLCEWGNENPKG</sequence>
<keyword evidence="2" id="KW-1185">Reference proteome</keyword>
<reference evidence="1 2" key="1">
    <citation type="journal article" date="2021" name="BMC Genomics">
        <title>Datura genome reveals duplications of psychoactive alkaloid biosynthetic genes and high mutation rate following tissue culture.</title>
        <authorList>
            <person name="Rajewski A."/>
            <person name="Carter-House D."/>
            <person name="Stajich J."/>
            <person name="Litt A."/>
        </authorList>
    </citation>
    <scope>NUCLEOTIDE SEQUENCE [LARGE SCALE GENOMIC DNA]</scope>
    <source>
        <strain evidence="1">AR-01</strain>
    </source>
</reference>
<comment type="caution">
    <text evidence="1">The sequence shown here is derived from an EMBL/GenBank/DDBJ whole genome shotgun (WGS) entry which is preliminary data.</text>
</comment>
<dbReference type="EMBL" id="JACEIK010001143">
    <property type="protein sequence ID" value="MCD7466445.1"/>
    <property type="molecule type" value="Genomic_DNA"/>
</dbReference>
<gene>
    <name evidence="1" type="ORF">HAX54_003162</name>
</gene>
<dbReference type="Proteomes" id="UP000823775">
    <property type="component" value="Unassembled WGS sequence"/>
</dbReference>
<proteinExistence type="predicted"/>
<feature type="non-terminal residue" evidence="1">
    <location>
        <position position="1"/>
    </location>
</feature>
<evidence type="ECO:0000313" key="1">
    <source>
        <dbReference type="EMBL" id="MCD7466445.1"/>
    </source>
</evidence>